<keyword evidence="2" id="KW-1185">Reference proteome</keyword>
<dbReference type="RefSeq" id="WP_055451351.1">
    <property type="nucleotide sequence ID" value="NZ_CYHF01000009.1"/>
</dbReference>
<dbReference type="NCBIfam" id="TIGR02664">
    <property type="entry name" value="nitr_red_assoc"/>
    <property type="match status" value="1"/>
</dbReference>
<proteinExistence type="predicted"/>
<reference evidence="2" key="1">
    <citation type="submission" date="2015-08" db="EMBL/GenBank/DDBJ databases">
        <authorList>
            <person name="Varghese N."/>
        </authorList>
    </citation>
    <scope>NUCLEOTIDE SEQUENCE [LARGE SCALE GENOMIC DNA]</scope>
    <source>
        <strain evidence="2">DSM 18181</strain>
    </source>
</reference>
<dbReference type="AlphaFoldDB" id="A0A0K6I8I3"/>
<gene>
    <name evidence="1" type="ORF">Ga0061069_109110</name>
</gene>
<dbReference type="EMBL" id="CYHF01000009">
    <property type="protein sequence ID" value="CUA99411.1"/>
    <property type="molecule type" value="Genomic_DNA"/>
</dbReference>
<protein>
    <submittedName>
        <fullName evidence="1">Uncharacterized protein</fullName>
    </submittedName>
</protein>
<organism evidence="1 2">
    <name type="scientific">Thiomonas bhubaneswarensis</name>
    <dbReference type="NCBI Taxonomy" id="339866"/>
    <lineage>
        <taxon>Bacteria</taxon>
        <taxon>Pseudomonadati</taxon>
        <taxon>Pseudomonadota</taxon>
        <taxon>Betaproteobacteria</taxon>
        <taxon>Burkholderiales</taxon>
        <taxon>Thiomonas</taxon>
    </lineage>
</organism>
<dbReference type="OrthoDB" id="7263223at2"/>
<dbReference type="InterPro" id="IPR013481">
    <property type="entry name" value="NarM"/>
</dbReference>
<dbReference type="STRING" id="339866.GCA_001418255_02508"/>
<evidence type="ECO:0000313" key="1">
    <source>
        <dbReference type="EMBL" id="CUA99411.1"/>
    </source>
</evidence>
<evidence type="ECO:0000313" key="2">
    <source>
        <dbReference type="Proteomes" id="UP000183649"/>
    </source>
</evidence>
<name>A0A0K6I8I3_9BURK</name>
<sequence>MNAVVAFTAVRPHEATPFLPAQERALIAQRLFAFEADYATSLCCMPMIVRYQLDVCRIKLSLHQWQSFSLFTRARLILDGTDHPATRRRYLRRLLTAIAREAGSAAVRMPLPQAREIWEQAAPPQRVLQNAADKGIALDGPRQWADLTALQRFTLYKLTRPGHENRNFPAALREFGLSAKRSCP</sequence>
<dbReference type="Proteomes" id="UP000183649">
    <property type="component" value="Unassembled WGS sequence"/>
</dbReference>
<accession>A0A0K6I8I3</accession>
<dbReference type="Pfam" id="PF09655">
    <property type="entry name" value="Nitr_red_assoc"/>
    <property type="match status" value="1"/>
</dbReference>